<dbReference type="AlphaFoldDB" id="A0A9D4KTD2"/>
<reference evidence="1" key="1">
    <citation type="journal article" date="2019" name="bioRxiv">
        <title>The Genome of the Zebra Mussel, Dreissena polymorpha: A Resource for Invasive Species Research.</title>
        <authorList>
            <person name="McCartney M.A."/>
            <person name="Auch B."/>
            <person name="Kono T."/>
            <person name="Mallez S."/>
            <person name="Zhang Y."/>
            <person name="Obille A."/>
            <person name="Becker A."/>
            <person name="Abrahante J.E."/>
            <person name="Garbe J."/>
            <person name="Badalamenti J.P."/>
            <person name="Herman A."/>
            <person name="Mangelson H."/>
            <person name="Liachko I."/>
            <person name="Sullivan S."/>
            <person name="Sone E.D."/>
            <person name="Koren S."/>
            <person name="Silverstein K.A.T."/>
            <person name="Beckman K.B."/>
            <person name="Gohl D.M."/>
        </authorList>
    </citation>
    <scope>NUCLEOTIDE SEQUENCE</scope>
    <source>
        <strain evidence="1">Duluth1</strain>
        <tissue evidence="1">Whole animal</tissue>
    </source>
</reference>
<dbReference type="Proteomes" id="UP000828390">
    <property type="component" value="Unassembled WGS sequence"/>
</dbReference>
<reference evidence="1" key="2">
    <citation type="submission" date="2020-11" db="EMBL/GenBank/DDBJ databases">
        <authorList>
            <person name="McCartney M.A."/>
            <person name="Auch B."/>
            <person name="Kono T."/>
            <person name="Mallez S."/>
            <person name="Becker A."/>
            <person name="Gohl D.M."/>
            <person name="Silverstein K.A.T."/>
            <person name="Koren S."/>
            <person name="Bechman K.B."/>
            <person name="Herman A."/>
            <person name="Abrahante J.E."/>
            <person name="Garbe J."/>
        </authorList>
    </citation>
    <scope>NUCLEOTIDE SEQUENCE</scope>
    <source>
        <strain evidence="1">Duluth1</strain>
        <tissue evidence="1">Whole animal</tissue>
    </source>
</reference>
<sequence>MRRTPCFVGEEESHLEKMLRAGVIQESTSEWSSAPVMMRKRDRTVRWCIDFTGS</sequence>
<proteinExistence type="predicted"/>
<comment type="caution">
    <text evidence="1">The sequence shown here is derived from an EMBL/GenBank/DDBJ whole genome shotgun (WGS) entry which is preliminary data.</text>
</comment>
<dbReference type="EMBL" id="JAIWYP010000003">
    <property type="protein sequence ID" value="KAH3845500.1"/>
    <property type="molecule type" value="Genomic_DNA"/>
</dbReference>
<dbReference type="SUPFAM" id="SSF56672">
    <property type="entry name" value="DNA/RNA polymerases"/>
    <property type="match status" value="1"/>
</dbReference>
<dbReference type="Gene3D" id="3.10.10.10">
    <property type="entry name" value="HIV Type 1 Reverse Transcriptase, subunit A, domain 1"/>
    <property type="match status" value="1"/>
</dbReference>
<accession>A0A9D4KTD2</accession>
<evidence type="ECO:0000313" key="2">
    <source>
        <dbReference type="Proteomes" id="UP000828390"/>
    </source>
</evidence>
<dbReference type="InterPro" id="IPR043502">
    <property type="entry name" value="DNA/RNA_pol_sf"/>
</dbReference>
<organism evidence="1 2">
    <name type="scientific">Dreissena polymorpha</name>
    <name type="common">Zebra mussel</name>
    <name type="synonym">Mytilus polymorpha</name>
    <dbReference type="NCBI Taxonomy" id="45954"/>
    <lineage>
        <taxon>Eukaryota</taxon>
        <taxon>Metazoa</taxon>
        <taxon>Spiralia</taxon>
        <taxon>Lophotrochozoa</taxon>
        <taxon>Mollusca</taxon>
        <taxon>Bivalvia</taxon>
        <taxon>Autobranchia</taxon>
        <taxon>Heteroconchia</taxon>
        <taxon>Euheterodonta</taxon>
        <taxon>Imparidentia</taxon>
        <taxon>Neoheterodontei</taxon>
        <taxon>Myida</taxon>
        <taxon>Dreissenoidea</taxon>
        <taxon>Dreissenidae</taxon>
        <taxon>Dreissena</taxon>
    </lineage>
</organism>
<keyword evidence="2" id="KW-1185">Reference proteome</keyword>
<gene>
    <name evidence="1" type="ORF">DPMN_087781</name>
</gene>
<evidence type="ECO:0000313" key="1">
    <source>
        <dbReference type="EMBL" id="KAH3845500.1"/>
    </source>
</evidence>
<protein>
    <submittedName>
        <fullName evidence="1">Uncharacterized protein</fullName>
    </submittedName>
</protein>
<name>A0A9D4KTD2_DREPO</name>